<dbReference type="SUPFAM" id="SSF55961">
    <property type="entry name" value="Bet v1-like"/>
    <property type="match status" value="1"/>
</dbReference>
<reference evidence="1 2" key="1">
    <citation type="submission" date="2019-12" db="EMBL/GenBank/DDBJ databases">
        <authorList>
            <person name="Huq M.A."/>
        </authorList>
    </citation>
    <scope>NUCLEOTIDE SEQUENCE [LARGE SCALE GENOMIC DNA]</scope>
    <source>
        <strain evidence="1 2">MAH-18</strain>
    </source>
</reference>
<accession>A0A6L6XPC4</accession>
<dbReference type="RefSeq" id="WP_181644991.1">
    <property type="nucleotide sequence ID" value="NZ_WSEK01000004.1"/>
</dbReference>
<dbReference type="Pfam" id="PF10604">
    <property type="entry name" value="Polyketide_cyc2"/>
    <property type="match status" value="1"/>
</dbReference>
<dbReference type="Proteomes" id="UP000473525">
    <property type="component" value="Unassembled WGS sequence"/>
</dbReference>
<dbReference type="AlphaFoldDB" id="A0A6L6XPC4"/>
<keyword evidence="2" id="KW-1185">Reference proteome</keyword>
<proteinExistence type="predicted"/>
<comment type="caution">
    <text evidence="1">The sequence shown here is derived from an EMBL/GenBank/DDBJ whole genome shotgun (WGS) entry which is preliminary data.</text>
</comment>
<dbReference type="EMBL" id="WSEK01000004">
    <property type="protein sequence ID" value="MVQ48818.1"/>
    <property type="molecule type" value="Genomic_DNA"/>
</dbReference>
<dbReference type="InterPro" id="IPR023393">
    <property type="entry name" value="START-like_dom_sf"/>
</dbReference>
<name>A0A6L6XPC4_9ACTN</name>
<sequence length="149" mass="16338">MSATFAFSSAWEVPAPPPAVHAALVDLERYPDWWPQVVAVASLGPDHARVLCRSVLPYTLDLVLHAVDRSPERLEVELSGDLAGSVVFGLSSTGGGTRLDFAQEVRVRRGWLGAASYLGRPVLRWNHERMMRGCRDGLQAQLSIDDMSP</sequence>
<evidence type="ECO:0000313" key="1">
    <source>
        <dbReference type="EMBL" id="MVQ48818.1"/>
    </source>
</evidence>
<dbReference type="InterPro" id="IPR019587">
    <property type="entry name" value="Polyketide_cyclase/dehydratase"/>
</dbReference>
<dbReference type="Gene3D" id="3.30.530.20">
    <property type="match status" value="1"/>
</dbReference>
<organism evidence="1 2">
    <name type="scientific">Nocardioides agri</name>
    <dbReference type="NCBI Taxonomy" id="2682843"/>
    <lineage>
        <taxon>Bacteria</taxon>
        <taxon>Bacillati</taxon>
        <taxon>Actinomycetota</taxon>
        <taxon>Actinomycetes</taxon>
        <taxon>Propionibacteriales</taxon>
        <taxon>Nocardioidaceae</taxon>
        <taxon>Nocardioides</taxon>
    </lineage>
</organism>
<gene>
    <name evidence="1" type="ORF">GON03_06455</name>
</gene>
<protein>
    <submittedName>
        <fullName evidence="1">Polyketide cyclase</fullName>
    </submittedName>
</protein>
<evidence type="ECO:0000313" key="2">
    <source>
        <dbReference type="Proteomes" id="UP000473525"/>
    </source>
</evidence>